<accession>A0ABQ6D4X4</accession>
<name>A0ABQ6D4X4_9HYPH</name>
<protein>
    <submittedName>
        <fullName evidence="1">Uncharacterized protein</fullName>
    </submittedName>
</protein>
<keyword evidence="2" id="KW-1185">Reference proteome</keyword>
<dbReference type="EMBL" id="BSPG01000010">
    <property type="protein sequence ID" value="GLS44196.1"/>
    <property type="molecule type" value="Genomic_DNA"/>
</dbReference>
<sequence length="41" mass="4655">MLITQRHCVHITPDDVSIAMLAAEADYEQLLAKMLTNETMH</sequence>
<evidence type="ECO:0000313" key="1">
    <source>
        <dbReference type="EMBL" id="GLS44196.1"/>
    </source>
</evidence>
<dbReference type="Proteomes" id="UP001156881">
    <property type="component" value="Unassembled WGS sequence"/>
</dbReference>
<evidence type="ECO:0000313" key="2">
    <source>
        <dbReference type="Proteomes" id="UP001156881"/>
    </source>
</evidence>
<comment type="caution">
    <text evidence="1">The sequence shown here is derived from an EMBL/GenBank/DDBJ whole genome shotgun (WGS) entry which is preliminary data.</text>
</comment>
<organism evidence="1 2">
    <name type="scientific">Methylobacterium brachythecii</name>
    <dbReference type="NCBI Taxonomy" id="1176177"/>
    <lineage>
        <taxon>Bacteria</taxon>
        <taxon>Pseudomonadati</taxon>
        <taxon>Pseudomonadota</taxon>
        <taxon>Alphaproteobacteria</taxon>
        <taxon>Hyphomicrobiales</taxon>
        <taxon>Methylobacteriaceae</taxon>
        <taxon>Methylobacterium</taxon>
    </lineage>
</organism>
<proteinExistence type="predicted"/>
<reference evidence="2" key="1">
    <citation type="journal article" date="2019" name="Int. J. Syst. Evol. Microbiol.">
        <title>The Global Catalogue of Microorganisms (GCM) 10K type strain sequencing project: providing services to taxonomists for standard genome sequencing and annotation.</title>
        <authorList>
            <consortium name="The Broad Institute Genomics Platform"/>
            <consortium name="The Broad Institute Genome Sequencing Center for Infectious Disease"/>
            <person name="Wu L."/>
            <person name="Ma J."/>
        </authorList>
    </citation>
    <scope>NUCLEOTIDE SEQUENCE [LARGE SCALE GENOMIC DNA]</scope>
    <source>
        <strain evidence="2">NBRC 107710</strain>
    </source>
</reference>
<gene>
    <name evidence="1" type="ORF">GCM10007884_21840</name>
</gene>